<keyword evidence="2" id="KW-1185">Reference proteome</keyword>
<dbReference type="EMBL" id="BDQX01000231">
    <property type="protein sequence ID" value="GBG09492.1"/>
    <property type="molecule type" value="Genomic_DNA"/>
</dbReference>
<evidence type="ECO:0000313" key="2">
    <source>
        <dbReference type="Proteomes" id="UP000245202"/>
    </source>
</evidence>
<organism evidence="1 2">
    <name type="scientific">Paenibacillus agaridevorans</name>
    <dbReference type="NCBI Taxonomy" id="171404"/>
    <lineage>
        <taxon>Bacteria</taxon>
        <taxon>Bacillati</taxon>
        <taxon>Bacillota</taxon>
        <taxon>Bacilli</taxon>
        <taxon>Bacillales</taxon>
        <taxon>Paenibacillaceae</taxon>
        <taxon>Paenibacillus</taxon>
    </lineage>
</organism>
<dbReference type="Proteomes" id="UP000245202">
    <property type="component" value="Unassembled WGS sequence"/>
</dbReference>
<comment type="caution">
    <text evidence="1">The sequence shown here is derived from an EMBL/GenBank/DDBJ whole genome shotgun (WGS) entry which is preliminary data.</text>
</comment>
<accession>A0A2R5ES24</accession>
<proteinExistence type="predicted"/>
<gene>
    <name evidence="1" type="ORF">PAT3040_04139</name>
</gene>
<name>A0A2R5ES24_9BACL</name>
<reference evidence="1 2" key="1">
    <citation type="submission" date="2017-08" db="EMBL/GenBank/DDBJ databases">
        <title>Substantial Increase in Enzyme Production by Combined Drug-Resistance Mutations in Paenibacillus agaridevorans.</title>
        <authorList>
            <person name="Tanaka Y."/>
            <person name="Funane K."/>
            <person name="Hosaka T."/>
            <person name="Shiwa Y."/>
            <person name="Fujita N."/>
            <person name="Miyazaki T."/>
            <person name="Yoshikawa H."/>
            <person name="Murakami K."/>
            <person name="Kasahara K."/>
            <person name="Inaoka T."/>
            <person name="Hiraga Y."/>
            <person name="Ochi K."/>
        </authorList>
    </citation>
    <scope>NUCLEOTIDE SEQUENCE [LARGE SCALE GENOMIC DNA]</scope>
    <source>
        <strain evidence="1 2">T-3040</strain>
    </source>
</reference>
<protein>
    <submittedName>
        <fullName evidence="1">Uncharacterized protein</fullName>
    </submittedName>
</protein>
<dbReference type="AlphaFoldDB" id="A0A2R5ES24"/>
<evidence type="ECO:0000313" key="1">
    <source>
        <dbReference type="EMBL" id="GBG09492.1"/>
    </source>
</evidence>
<sequence length="103" mass="11889">MQNMKPRYMILKGGSPAIHKLGDIGREVDDLIFIQSETDDHFIEIFVEGFGFMDVEFQKNDCRPLTHGEIEKLNNSQIRLGGIRYKMQVDAEGYPIEGEEKLR</sequence>